<organism evidence="5 6">
    <name type="scientific">Hyaloscypha bicolor E</name>
    <dbReference type="NCBI Taxonomy" id="1095630"/>
    <lineage>
        <taxon>Eukaryota</taxon>
        <taxon>Fungi</taxon>
        <taxon>Dikarya</taxon>
        <taxon>Ascomycota</taxon>
        <taxon>Pezizomycotina</taxon>
        <taxon>Leotiomycetes</taxon>
        <taxon>Helotiales</taxon>
        <taxon>Hyaloscyphaceae</taxon>
        <taxon>Hyaloscypha</taxon>
        <taxon>Hyaloscypha bicolor</taxon>
    </lineage>
</organism>
<feature type="repeat" description="ANK" evidence="2">
    <location>
        <begin position="528"/>
        <end position="560"/>
    </location>
</feature>
<dbReference type="PANTHER" id="PTHR10039:SF5">
    <property type="entry name" value="NACHT DOMAIN-CONTAINING PROTEIN"/>
    <property type="match status" value="1"/>
</dbReference>
<feature type="domain" description="Nephrocystin 3-like N-terminal" evidence="4">
    <location>
        <begin position="14"/>
        <end position="183"/>
    </location>
</feature>
<dbReference type="AlphaFoldDB" id="A0A2J6SP87"/>
<dbReference type="RefSeq" id="XP_024729491.1">
    <property type="nucleotide sequence ID" value="XM_024873426.1"/>
</dbReference>
<dbReference type="OrthoDB" id="194358at2759"/>
<dbReference type="Pfam" id="PF22939">
    <property type="entry name" value="WHD_GPIID"/>
    <property type="match status" value="1"/>
</dbReference>
<dbReference type="Gene3D" id="3.40.50.300">
    <property type="entry name" value="P-loop containing nucleotide triphosphate hydrolases"/>
    <property type="match status" value="1"/>
</dbReference>
<dbReference type="PANTHER" id="PTHR10039">
    <property type="entry name" value="AMELOGENIN"/>
    <property type="match status" value="1"/>
</dbReference>
<reference evidence="5 6" key="1">
    <citation type="submission" date="2016-04" db="EMBL/GenBank/DDBJ databases">
        <title>A degradative enzymes factory behind the ericoid mycorrhizal symbiosis.</title>
        <authorList>
            <consortium name="DOE Joint Genome Institute"/>
            <person name="Martino E."/>
            <person name="Morin E."/>
            <person name="Grelet G."/>
            <person name="Kuo A."/>
            <person name="Kohler A."/>
            <person name="Daghino S."/>
            <person name="Barry K."/>
            <person name="Choi C."/>
            <person name="Cichocki N."/>
            <person name="Clum A."/>
            <person name="Copeland A."/>
            <person name="Hainaut M."/>
            <person name="Haridas S."/>
            <person name="Labutti K."/>
            <person name="Lindquist E."/>
            <person name="Lipzen A."/>
            <person name="Khouja H.-R."/>
            <person name="Murat C."/>
            <person name="Ohm R."/>
            <person name="Olson A."/>
            <person name="Spatafora J."/>
            <person name="Veneault-Fourrey C."/>
            <person name="Henrissat B."/>
            <person name="Grigoriev I."/>
            <person name="Martin F."/>
            <person name="Perotto S."/>
        </authorList>
    </citation>
    <scope>NUCLEOTIDE SEQUENCE [LARGE SCALE GENOMIC DNA]</scope>
    <source>
        <strain evidence="5 6">E</strain>
    </source>
</reference>
<protein>
    <submittedName>
        <fullName evidence="5">Uncharacterized protein</fullName>
    </submittedName>
</protein>
<keyword evidence="2" id="KW-0040">ANK repeat</keyword>
<feature type="domain" description="GPI inositol-deacylase winged helix" evidence="3">
    <location>
        <begin position="300"/>
        <end position="385"/>
    </location>
</feature>
<evidence type="ECO:0000259" key="3">
    <source>
        <dbReference type="Pfam" id="PF22939"/>
    </source>
</evidence>
<name>A0A2J6SP87_9HELO</name>
<dbReference type="InterPro" id="IPR002110">
    <property type="entry name" value="Ankyrin_rpt"/>
</dbReference>
<dbReference type="InParanoid" id="A0A2J6SP87"/>
<dbReference type="PROSITE" id="PS50088">
    <property type="entry name" value="ANK_REPEAT"/>
    <property type="match status" value="2"/>
</dbReference>
<keyword evidence="1" id="KW-0677">Repeat</keyword>
<dbReference type="InterPro" id="IPR054471">
    <property type="entry name" value="GPIID_WHD"/>
</dbReference>
<gene>
    <name evidence="5" type="ORF">K444DRAFT_509693</name>
</gene>
<evidence type="ECO:0000313" key="5">
    <source>
        <dbReference type="EMBL" id="PMD52587.1"/>
    </source>
</evidence>
<feature type="repeat" description="ANK" evidence="2">
    <location>
        <begin position="561"/>
        <end position="590"/>
    </location>
</feature>
<dbReference type="Proteomes" id="UP000235371">
    <property type="component" value="Unassembled WGS sequence"/>
</dbReference>
<keyword evidence="6" id="KW-1185">Reference proteome</keyword>
<evidence type="ECO:0000259" key="4">
    <source>
        <dbReference type="Pfam" id="PF24883"/>
    </source>
</evidence>
<dbReference type="EMBL" id="KZ613900">
    <property type="protein sequence ID" value="PMD52587.1"/>
    <property type="molecule type" value="Genomic_DNA"/>
</dbReference>
<dbReference type="Pfam" id="PF12796">
    <property type="entry name" value="Ank_2"/>
    <property type="match status" value="1"/>
</dbReference>
<evidence type="ECO:0000256" key="2">
    <source>
        <dbReference type="PROSITE-ProRule" id="PRU00023"/>
    </source>
</evidence>
<dbReference type="Pfam" id="PF24883">
    <property type="entry name" value="NPHP3_N"/>
    <property type="match status" value="1"/>
</dbReference>
<dbReference type="PROSITE" id="PS50297">
    <property type="entry name" value="ANK_REP_REGION"/>
    <property type="match status" value="2"/>
</dbReference>
<dbReference type="Gene3D" id="1.25.40.20">
    <property type="entry name" value="Ankyrin repeat-containing domain"/>
    <property type="match status" value="1"/>
</dbReference>
<dbReference type="InterPro" id="IPR056884">
    <property type="entry name" value="NPHP3-like_N"/>
</dbReference>
<dbReference type="GeneID" id="36581506"/>
<feature type="non-terminal residue" evidence="5">
    <location>
        <position position="1"/>
    </location>
</feature>
<sequence length="590" mass="67089">YQDQKDINPERVQGTCEWFLKHPKFLEWRRDTIANLLWVTAGPGCGKSVLSKALVDEGLLNPENPDTKTTSICYYFFKDDAERGSGVNALRSILHQLFKQKLWLIQHAINDYRTDGPNLSFGTLWAILIKAVSDTNAGPLICILDALDECETSTRKSLIKNISSFHCASKTTSSTLKFIVTSRPYHELDIDFKVDDLPSIHLEGNQMSEEIRGEIDLVISHEISRIGRARQPPLDGEIQASLIQHLQDQKNRTYLWVYLMLQEVSKSLESTKGKLIGLLGTIPSSVDEAYEKILKRATDPIQAQKVLCLILAAERPLTLKEMNTALEILVMNECGEKYTSENDLVLDKEEAFRKKIMNLCGLFVTIVDSKIYLIHQTAKEFLINKKGRTNPWSPSCWKYTFTLQASHLEALKACLWYLRLDFQDIPSSSRKDHPLLLYASIHWTFHFQQAGEKADKELGENALQICNTKAQTFLFWYRILQKHRPYHHLPAENNSDLLIACYFGLTSVVQLLLWNKPNIDTESKDTEYDRTPLSWASKNGYVEVVKLLLKKEADVNAPDQSGSTPLHQASENGHVEVIKLLLDKEAGVNA</sequence>
<dbReference type="STRING" id="1095630.A0A2J6SP87"/>
<dbReference type="InterPro" id="IPR036770">
    <property type="entry name" value="Ankyrin_rpt-contain_sf"/>
</dbReference>
<dbReference type="SUPFAM" id="SSF52540">
    <property type="entry name" value="P-loop containing nucleoside triphosphate hydrolases"/>
    <property type="match status" value="1"/>
</dbReference>
<evidence type="ECO:0000256" key="1">
    <source>
        <dbReference type="ARBA" id="ARBA00022737"/>
    </source>
</evidence>
<dbReference type="SMART" id="SM00248">
    <property type="entry name" value="ANK"/>
    <property type="match status" value="3"/>
</dbReference>
<feature type="non-terminal residue" evidence="5">
    <location>
        <position position="590"/>
    </location>
</feature>
<proteinExistence type="predicted"/>
<dbReference type="SUPFAM" id="SSF48403">
    <property type="entry name" value="Ankyrin repeat"/>
    <property type="match status" value="1"/>
</dbReference>
<dbReference type="InterPro" id="IPR027417">
    <property type="entry name" value="P-loop_NTPase"/>
</dbReference>
<evidence type="ECO:0000313" key="6">
    <source>
        <dbReference type="Proteomes" id="UP000235371"/>
    </source>
</evidence>
<accession>A0A2J6SP87</accession>